<dbReference type="EMBL" id="LWQU01000161">
    <property type="protein sequence ID" value="OAN48418.1"/>
    <property type="molecule type" value="Genomic_DNA"/>
</dbReference>
<proteinExistence type="predicted"/>
<reference evidence="1 2" key="1">
    <citation type="submission" date="2016-04" db="EMBL/GenBank/DDBJ databases">
        <title>Draft genome sequence of freshwater magnetotactic bacteria Magnetospirillum marisnigri SP-1 and Magnetospirillum moscoviense BB-1.</title>
        <authorList>
            <person name="Koziaeva V."/>
            <person name="Dziuba M.V."/>
            <person name="Ivanov T.M."/>
            <person name="Kuznetsov B."/>
            <person name="Grouzdev D.S."/>
        </authorList>
    </citation>
    <scope>NUCLEOTIDE SEQUENCE [LARGE SCALE GENOMIC DNA]</scope>
    <source>
        <strain evidence="1 2">BB-1</strain>
    </source>
</reference>
<keyword evidence="2" id="KW-1185">Reference proteome</keyword>
<sequence>MDCLVSDAARVLLVEGYAAWRRGNHDGGFATVAELLDHLAVLEARAGREGGSYYLGREVSALLRRFGPPPPRA</sequence>
<gene>
    <name evidence="1" type="ORF">A6A05_15170</name>
</gene>
<evidence type="ECO:0000313" key="1">
    <source>
        <dbReference type="EMBL" id="OAN48418.1"/>
    </source>
</evidence>
<dbReference type="Proteomes" id="UP000078543">
    <property type="component" value="Unassembled WGS sequence"/>
</dbReference>
<accession>A0A178MJY4</accession>
<comment type="caution">
    <text evidence="1">The sequence shown here is derived from an EMBL/GenBank/DDBJ whole genome shotgun (WGS) entry which is preliminary data.</text>
</comment>
<dbReference type="AlphaFoldDB" id="A0A178MJY4"/>
<evidence type="ECO:0000313" key="2">
    <source>
        <dbReference type="Proteomes" id="UP000078543"/>
    </source>
</evidence>
<organism evidence="1 2">
    <name type="scientific">Magnetospirillum moscoviense</name>
    <dbReference type="NCBI Taxonomy" id="1437059"/>
    <lineage>
        <taxon>Bacteria</taxon>
        <taxon>Pseudomonadati</taxon>
        <taxon>Pseudomonadota</taxon>
        <taxon>Alphaproteobacteria</taxon>
        <taxon>Rhodospirillales</taxon>
        <taxon>Rhodospirillaceae</taxon>
        <taxon>Magnetospirillum</taxon>
    </lineage>
</organism>
<name>A0A178MJY4_9PROT</name>
<protein>
    <submittedName>
        <fullName evidence="1">Uncharacterized protein</fullName>
    </submittedName>
</protein>